<protein>
    <recommendedName>
        <fullName evidence="1">Dynein axonemal heavy chain 2/5/8 coiled-coil domain-containing protein</fullName>
    </recommendedName>
</protein>
<dbReference type="InterPro" id="IPR026983">
    <property type="entry name" value="DHC"/>
</dbReference>
<name>A0A7J6B232_AMEME</name>
<dbReference type="Proteomes" id="UP000593565">
    <property type="component" value="Unassembled WGS sequence"/>
</dbReference>
<comment type="caution">
    <text evidence="2">The sequence shown here is derived from an EMBL/GenBank/DDBJ whole genome shotgun (WGS) entry which is preliminary data.</text>
</comment>
<dbReference type="GO" id="GO:0030286">
    <property type="term" value="C:dynein complex"/>
    <property type="evidence" value="ECO:0007669"/>
    <property type="project" value="InterPro"/>
</dbReference>
<evidence type="ECO:0000313" key="3">
    <source>
        <dbReference type="Proteomes" id="UP000593565"/>
    </source>
</evidence>
<sequence length="268" mass="30878">TFGFILFDIHSLKLSLTQECQAWKRTFGIALNQLASTDMSELSSFVDGMTKQLQRPISDLEDVREAMTALRKVCEAEMWIEATIGPVEETFALLNRHELQFSDGNAERIDTLIYSWKNLKELVMQTQNTLELIHPTMKAELLTGVKTFQAAVKTFYNDYDKSGPGVVGLNPCEASDRLHIYQVQFDELWRKYITFSSGEQLFGLTVNEYPDLHRIKKELNLLSKLYNLYNSVTESVNGYSEILWADLNIEKINSELQDFQNRHSILFL</sequence>
<organism evidence="2 3">
    <name type="scientific">Ameiurus melas</name>
    <name type="common">Black bullhead</name>
    <name type="synonym">Silurus melas</name>
    <dbReference type="NCBI Taxonomy" id="219545"/>
    <lineage>
        <taxon>Eukaryota</taxon>
        <taxon>Metazoa</taxon>
        <taxon>Chordata</taxon>
        <taxon>Craniata</taxon>
        <taxon>Vertebrata</taxon>
        <taxon>Euteleostomi</taxon>
        <taxon>Actinopterygii</taxon>
        <taxon>Neopterygii</taxon>
        <taxon>Teleostei</taxon>
        <taxon>Ostariophysi</taxon>
        <taxon>Siluriformes</taxon>
        <taxon>Ictaluridae</taxon>
        <taxon>Ameiurus</taxon>
    </lineage>
</organism>
<keyword evidence="3" id="KW-1185">Reference proteome</keyword>
<dbReference type="GO" id="GO:0051959">
    <property type="term" value="F:dynein light intermediate chain binding"/>
    <property type="evidence" value="ECO:0007669"/>
    <property type="project" value="InterPro"/>
</dbReference>
<reference evidence="2 3" key="1">
    <citation type="submission" date="2020-02" db="EMBL/GenBank/DDBJ databases">
        <title>A chromosome-scale genome assembly of the black bullhead catfish (Ameiurus melas).</title>
        <authorList>
            <person name="Wen M."/>
            <person name="Zham M."/>
            <person name="Cabau C."/>
            <person name="Klopp C."/>
            <person name="Donnadieu C."/>
            <person name="Roques C."/>
            <person name="Bouchez O."/>
            <person name="Lampietro C."/>
            <person name="Jouanno E."/>
            <person name="Herpin A."/>
            <person name="Louis A."/>
            <person name="Berthelot C."/>
            <person name="Parey E."/>
            <person name="Roest-Crollius H."/>
            <person name="Braasch I."/>
            <person name="Postlethwait J."/>
            <person name="Robinson-Rechavi M."/>
            <person name="Echchiki A."/>
            <person name="Begum T."/>
            <person name="Montfort J."/>
            <person name="Schartl M."/>
            <person name="Bobe J."/>
            <person name="Guiguen Y."/>
        </authorList>
    </citation>
    <scope>NUCLEOTIDE SEQUENCE [LARGE SCALE GENOMIC DNA]</scope>
    <source>
        <strain evidence="2">M_S1</strain>
        <tissue evidence="2">Blood</tissue>
    </source>
</reference>
<dbReference type="InterPro" id="IPR056759">
    <property type="entry name" value="DYH2-5-8_CC"/>
</dbReference>
<dbReference type="AlphaFoldDB" id="A0A7J6B232"/>
<dbReference type="GO" id="GO:0045505">
    <property type="term" value="F:dynein intermediate chain binding"/>
    <property type="evidence" value="ECO:0007669"/>
    <property type="project" value="InterPro"/>
</dbReference>
<dbReference type="GO" id="GO:0007018">
    <property type="term" value="P:microtubule-based movement"/>
    <property type="evidence" value="ECO:0007669"/>
    <property type="project" value="InterPro"/>
</dbReference>
<feature type="non-terminal residue" evidence="2">
    <location>
        <position position="268"/>
    </location>
</feature>
<dbReference type="PANTHER" id="PTHR46961:SF19">
    <property type="entry name" value="DYNEIN HEAVY CHAIN 5, AXONEMAL"/>
    <property type="match status" value="1"/>
</dbReference>
<dbReference type="Pfam" id="PF25007">
    <property type="entry name" value="DYH2-5-8_CC"/>
    <property type="match status" value="1"/>
</dbReference>
<evidence type="ECO:0000313" key="2">
    <source>
        <dbReference type="EMBL" id="KAF4088497.1"/>
    </source>
</evidence>
<proteinExistence type="predicted"/>
<dbReference type="PANTHER" id="PTHR46961">
    <property type="entry name" value="DYNEIN HEAVY CHAIN 1, AXONEMAL-LIKE PROTEIN"/>
    <property type="match status" value="1"/>
</dbReference>
<dbReference type="EMBL" id="JAAGNN010000006">
    <property type="protein sequence ID" value="KAF4088497.1"/>
    <property type="molecule type" value="Genomic_DNA"/>
</dbReference>
<feature type="domain" description="Dynein axonemal heavy chain 2/5/8 coiled-coil" evidence="1">
    <location>
        <begin position="31"/>
        <end position="138"/>
    </location>
</feature>
<gene>
    <name evidence="2" type="ORF">AMELA_G00083640</name>
</gene>
<evidence type="ECO:0000259" key="1">
    <source>
        <dbReference type="Pfam" id="PF25007"/>
    </source>
</evidence>
<accession>A0A7J6B232</accession>